<dbReference type="OrthoDB" id="285416at2"/>
<keyword evidence="1" id="KW-1133">Transmembrane helix</keyword>
<dbReference type="Proteomes" id="UP000186309">
    <property type="component" value="Chromosome"/>
</dbReference>
<name>A0A1U7CYG0_9BACT</name>
<keyword evidence="1" id="KW-0472">Membrane</keyword>
<protein>
    <submittedName>
        <fullName evidence="2">Uncharacterized protein</fullName>
    </submittedName>
</protein>
<dbReference type="STRING" id="1387353.BSF38_05516"/>
<feature type="transmembrane region" description="Helical" evidence="1">
    <location>
        <begin position="122"/>
        <end position="147"/>
    </location>
</feature>
<sequence length="281" mass="29648">MSASSDAPETGPAAPIKPIDGTIRETLDGLKNEVGGDEALDRRLAEIEMLGEEAAAGWKPDAHPPIAADVRFLHVSRTIHQLVTDRNRSVGIFLAVASILVAAATGLLNVKPEVAPIIPLRVVQYWCLPVTFATLAVLAIFISFLLIRARIGLIYEVAKLNALLGIHTKRVERVNPLSIFYIMHLLVVVLGGASAGLATAMIVYSFFSQGEPDIGLGGVAAAGASVPSPDRLNPGEGGFDVAAPLGAGIAVTLLYIIGLLALYYTTILRHTTEAKMNAARS</sequence>
<dbReference type="RefSeq" id="WP_076350229.1">
    <property type="nucleotide sequence ID" value="NZ_CP019082.1"/>
</dbReference>
<evidence type="ECO:0000313" key="3">
    <source>
        <dbReference type="Proteomes" id="UP000186309"/>
    </source>
</evidence>
<proteinExistence type="predicted"/>
<keyword evidence="3" id="KW-1185">Reference proteome</keyword>
<evidence type="ECO:0000313" key="2">
    <source>
        <dbReference type="EMBL" id="APW63928.1"/>
    </source>
</evidence>
<dbReference type="EMBL" id="CP019082">
    <property type="protein sequence ID" value="APW63928.1"/>
    <property type="molecule type" value="Genomic_DNA"/>
</dbReference>
<feature type="transmembrane region" description="Helical" evidence="1">
    <location>
        <begin position="90"/>
        <end position="110"/>
    </location>
</feature>
<keyword evidence="1" id="KW-0812">Transmembrane</keyword>
<dbReference type="KEGG" id="pbor:BSF38_05516"/>
<gene>
    <name evidence="2" type="ORF">BSF38_05516</name>
</gene>
<feature type="transmembrane region" description="Helical" evidence="1">
    <location>
        <begin position="179"/>
        <end position="207"/>
    </location>
</feature>
<feature type="transmembrane region" description="Helical" evidence="1">
    <location>
        <begin position="241"/>
        <end position="265"/>
    </location>
</feature>
<dbReference type="AlphaFoldDB" id="A0A1U7CYG0"/>
<accession>A0A1U7CYG0</accession>
<evidence type="ECO:0000256" key="1">
    <source>
        <dbReference type="SAM" id="Phobius"/>
    </source>
</evidence>
<organism evidence="2 3">
    <name type="scientific">Paludisphaera borealis</name>
    <dbReference type="NCBI Taxonomy" id="1387353"/>
    <lineage>
        <taxon>Bacteria</taxon>
        <taxon>Pseudomonadati</taxon>
        <taxon>Planctomycetota</taxon>
        <taxon>Planctomycetia</taxon>
        <taxon>Isosphaerales</taxon>
        <taxon>Isosphaeraceae</taxon>
        <taxon>Paludisphaera</taxon>
    </lineage>
</organism>
<reference evidence="3" key="1">
    <citation type="submission" date="2016-12" db="EMBL/GenBank/DDBJ databases">
        <title>Comparative genomics of four Isosphaeraceae planctomycetes: a common pool of plasmids and glycoside hydrolase genes.</title>
        <authorList>
            <person name="Ivanova A."/>
        </authorList>
    </citation>
    <scope>NUCLEOTIDE SEQUENCE [LARGE SCALE GENOMIC DNA]</scope>
    <source>
        <strain evidence="3">PX4</strain>
    </source>
</reference>